<evidence type="ECO:0000256" key="10">
    <source>
        <dbReference type="ARBA" id="ARBA00023326"/>
    </source>
</evidence>
<feature type="region of interest" description="Disordered" evidence="12">
    <location>
        <begin position="282"/>
        <end position="308"/>
    </location>
</feature>
<comment type="catalytic activity">
    <reaction evidence="1">
        <text>Hydrolysis of (1-&gt;4)-beta-D-glucosidic linkages in cellulose and cellotetraose, releasing cellobiose from the non-reducing ends of the chains.</text>
        <dbReference type="EC" id="3.2.1.91"/>
    </reaction>
</comment>
<keyword evidence="5 11" id="KW-0136">Cellulose degradation</keyword>
<evidence type="ECO:0000256" key="6">
    <source>
        <dbReference type="ARBA" id="ARBA00023157"/>
    </source>
</evidence>
<evidence type="ECO:0000256" key="12">
    <source>
        <dbReference type="SAM" id="MobiDB-lite"/>
    </source>
</evidence>
<keyword evidence="9 11" id="KW-0326">Glycosidase</keyword>
<dbReference type="Gene3D" id="2.70.100.10">
    <property type="entry name" value="Glycoside hydrolase, family 7, domain"/>
    <property type="match status" value="4"/>
</dbReference>
<dbReference type="PROSITE" id="PS51164">
    <property type="entry name" value="CBM1_2"/>
    <property type="match status" value="1"/>
</dbReference>
<keyword evidence="8" id="KW-0119">Carbohydrate metabolism</keyword>
<dbReference type="EMBL" id="MU790882">
    <property type="protein sequence ID" value="KAJ3992226.1"/>
    <property type="molecule type" value="Genomic_DNA"/>
</dbReference>
<dbReference type="InterPro" id="IPR035971">
    <property type="entry name" value="CBD_sf"/>
</dbReference>
<feature type="domain" description="CBM1" evidence="13">
    <location>
        <begin position="309"/>
        <end position="342"/>
    </location>
</feature>
<organism evidence="14 15">
    <name type="scientific">Lentinula boryana</name>
    <dbReference type="NCBI Taxonomy" id="40481"/>
    <lineage>
        <taxon>Eukaryota</taxon>
        <taxon>Fungi</taxon>
        <taxon>Dikarya</taxon>
        <taxon>Basidiomycota</taxon>
        <taxon>Agaricomycotina</taxon>
        <taxon>Agaricomycetes</taxon>
        <taxon>Agaricomycetidae</taxon>
        <taxon>Agaricales</taxon>
        <taxon>Marasmiineae</taxon>
        <taxon>Omphalotaceae</taxon>
        <taxon>Lentinula</taxon>
    </lineage>
</organism>
<evidence type="ECO:0000256" key="11">
    <source>
        <dbReference type="RuleBase" id="RU361164"/>
    </source>
</evidence>
<dbReference type="PANTHER" id="PTHR33753:SF2">
    <property type="entry name" value="GLYCOSIDE HYDROLASE FAMILY 7 PROTEIN"/>
    <property type="match status" value="1"/>
</dbReference>
<dbReference type="PRINTS" id="PR00734">
    <property type="entry name" value="GLHYDRLASE7"/>
</dbReference>
<keyword evidence="10 11" id="KW-0624">Polysaccharide degradation</keyword>
<dbReference type="InterPro" id="IPR000254">
    <property type="entry name" value="CBD"/>
</dbReference>
<dbReference type="SUPFAM" id="SSF57180">
    <property type="entry name" value="Cellulose-binding domain"/>
    <property type="match status" value="1"/>
</dbReference>
<gene>
    <name evidence="14" type="ORF">F5050DRAFT_1898131</name>
</gene>
<evidence type="ECO:0000259" key="13">
    <source>
        <dbReference type="PROSITE" id="PS51164"/>
    </source>
</evidence>
<evidence type="ECO:0000256" key="1">
    <source>
        <dbReference type="ARBA" id="ARBA00001641"/>
    </source>
</evidence>
<dbReference type="Pfam" id="PF00840">
    <property type="entry name" value="Glyco_hydro_7"/>
    <property type="match status" value="2"/>
</dbReference>
<comment type="caution">
    <text evidence="14">The sequence shown here is derived from an EMBL/GenBank/DDBJ whole genome shotgun (WGS) entry which is preliminary data.</text>
</comment>
<dbReference type="InterPro" id="IPR013320">
    <property type="entry name" value="ConA-like_dom_sf"/>
</dbReference>
<dbReference type="SMART" id="SM00236">
    <property type="entry name" value="fCBD"/>
    <property type="match status" value="1"/>
</dbReference>
<accession>A0ABQ8Q0M6</accession>
<evidence type="ECO:0000256" key="3">
    <source>
        <dbReference type="ARBA" id="ARBA00022729"/>
    </source>
</evidence>
<keyword evidence="4 11" id="KW-0378">Hydrolase</keyword>
<evidence type="ECO:0000256" key="7">
    <source>
        <dbReference type="ARBA" id="ARBA00023180"/>
    </source>
</evidence>
<dbReference type="EC" id="3.2.1.-" evidence="11"/>
<proteinExistence type="inferred from homology"/>
<keyword evidence="3" id="KW-0732">Signal</keyword>
<evidence type="ECO:0000256" key="8">
    <source>
        <dbReference type="ARBA" id="ARBA00023277"/>
    </source>
</evidence>
<dbReference type="Proteomes" id="UP001163828">
    <property type="component" value="Unassembled WGS sequence"/>
</dbReference>
<dbReference type="InterPro" id="IPR001722">
    <property type="entry name" value="Glyco_hydro_7"/>
</dbReference>
<dbReference type="InterPro" id="IPR037019">
    <property type="entry name" value="Glyco_hydro_7_sf"/>
</dbReference>
<keyword evidence="7" id="KW-0325">Glycoprotein</keyword>
<dbReference type="Pfam" id="PF00734">
    <property type="entry name" value="CBM_1"/>
    <property type="match status" value="1"/>
</dbReference>
<evidence type="ECO:0000256" key="5">
    <source>
        <dbReference type="ARBA" id="ARBA00023001"/>
    </source>
</evidence>
<evidence type="ECO:0000256" key="4">
    <source>
        <dbReference type="ARBA" id="ARBA00022801"/>
    </source>
</evidence>
<evidence type="ECO:0000313" key="15">
    <source>
        <dbReference type="Proteomes" id="UP001163828"/>
    </source>
</evidence>
<evidence type="ECO:0000256" key="9">
    <source>
        <dbReference type="ARBA" id="ARBA00023295"/>
    </source>
</evidence>
<sequence length="342" mass="35081">MAPGSITEYQTFKLVNQEFTMDVDVSQLPCGLNGAVYFSQMDADGGMARFPGRQEPSLELDTVTLNAPTTSSSLMEKYAPLLSPHTGTGATGTCCAEMDIWEANSLSAAVTPHPCTVTEQTSCTGSTCSSPNSTAGEILLSMVREWLSTPPNPSLSSPSLSPRTTSPLVRFLPFAVSTSNGVVIQNSETNIPGITATNEITTQFCEEQKTAFGDIETFDQMGGLAGMGTAFTYPTDGTSPGDFRGTCSTSFGVPATVEAQSPNAQVIYSNIKVGPIGSTFSSSGSTGTGTGGGSTTSSTPTSTGSAPGATQSVYGQCGGIGYSGLTTCASGSTCTESSTYYS</sequence>
<keyword evidence="6" id="KW-1015">Disulfide bond</keyword>
<dbReference type="SUPFAM" id="SSF49899">
    <property type="entry name" value="Concanavalin A-like lectins/glucanases"/>
    <property type="match status" value="1"/>
</dbReference>
<evidence type="ECO:0000256" key="2">
    <source>
        <dbReference type="ARBA" id="ARBA00006044"/>
    </source>
</evidence>
<dbReference type="PANTHER" id="PTHR33753">
    <property type="entry name" value="1,4-BETA-D-GLUCAN CELLOBIOHYDROLASE B"/>
    <property type="match status" value="1"/>
</dbReference>
<reference evidence="14" key="1">
    <citation type="submission" date="2022-08" db="EMBL/GenBank/DDBJ databases">
        <authorList>
            <consortium name="DOE Joint Genome Institute"/>
            <person name="Min B."/>
            <person name="Riley R."/>
            <person name="Sierra-Patev S."/>
            <person name="Naranjo-Ortiz M."/>
            <person name="Looney B."/>
            <person name="Konkel Z."/>
            <person name="Slot J.C."/>
            <person name="Sakamoto Y."/>
            <person name="Steenwyk J.L."/>
            <person name="Rokas A."/>
            <person name="Carro J."/>
            <person name="Camarero S."/>
            <person name="Ferreira P."/>
            <person name="Molpeceres G."/>
            <person name="Ruiz-Duenas F.J."/>
            <person name="Serrano A."/>
            <person name="Henrissat B."/>
            <person name="Drula E."/>
            <person name="Hughes K.W."/>
            <person name="Mata J.L."/>
            <person name="Ishikawa N.K."/>
            <person name="Vargas-Isla R."/>
            <person name="Ushijima S."/>
            <person name="Smith C.A."/>
            <person name="Ahrendt S."/>
            <person name="Andreopoulos W."/>
            <person name="He G."/>
            <person name="Labutti K."/>
            <person name="Lipzen A."/>
            <person name="Ng V."/>
            <person name="Sandor L."/>
            <person name="Barry K."/>
            <person name="Martinez A.T."/>
            <person name="Xiao Y."/>
            <person name="Gibbons J.G."/>
            <person name="Terashima K."/>
            <person name="Hibbett D.S."/>
            <person name="Grigoriev I.V."/>
        </authorList>
    </citation>
    <scope>NUCLEOTIDE SEQUENCE</scope>
    <source>
        <strain evidence="14">TFB10827</strain>
    </source>
</reference>
<keyword evidence="15" id="KW-1185">Reference proteome</keyword>
<feature type="compositionally biased region" description="Low complexity" evidence="12">
    <location>
        <begin position="295"/>
        <end position="308"/>
    </location>
</feature>
<comment type="similarity">
    <text evidence="2 11">Belongs to the glycosyl hydrolase 7 (cellulase C) family.</text>
</comment>
<evidence type="ECO:0000313" key="14">
    <source>
        <dbReference type="EMBL" id="KAJ3992226.1"/>
    </source>
</evidence>
<protein>
    <recommendedName>
        <fullName evidence="11">Glucanase</fullName>
        <ecNumber evidence="11">3.2.1.-</ecNumber>
    </recommendedName>
</protein>
<name>A0ABQ8Q0M6_9AGAR</name>